<protein>
    <submittedName>
        <fullName evidence="3">Dienelactone hydrolase</fullName>
    </submittedName>
</protein>
<accession>A0A543E0A9</accession>
<dbReference type="SUPFAM" id="SSF53474">
    <property type="entry name" value="alpha/beta-Hydrolases"/>
    <property type="match status" value="1"/>
</dbReference>
<comment type="similarity">
    <text evidence="1">Belongs to the AB hydrolase superfamily.</text>
</comment>
<sequence length="364" mass="39182">MAGPDRPAFRALGPFSDWVAHAAAEGDLYPSAARPPLTGAEVRTLIGSGHDGEPLAPERGRRWTRDGVDGEEVSWSVGFGPRTRAWLLRPAGETRPLPGVVALHSHDGFTYYGKEKVADGPEEAPVPARALRERSYGGAPFANELARRGFAVLAHDVFRWGSRKFPPELVGSADEPEAYNTAARAHEHVVAKYCTVLGTSLAGVVAREDRIAVRYLRSRTDAVAGPIGCIGLSGGGCRAALLQATCDDVAAAGIVGMMSSYPGLLDAHVGRHTWMFFPPGLAARGDWPDVAAARAPAPLLVQYKRHDHLFGLPGMIEAHERLTARYRQAGAPEAYIGEFSDGPHEFNRAMQASAFAHLERWLRG</sequence>
<dbReference type="RefSeq" id="WP_142050184.1">
    <property type="nucleotide sequence ID" value="NZ_VFPA01000001.1"/>
</dbReference>
<dbReference type="PANTHER" id="PTHR22946">
    <property type="entry name" value="DIENELACTONE HYDROLASE DOMAIN-CONTAINING PROTEIN-RELATED"/>
    <property type="match status" value="1"/>
</dbReference>
<dbReference type="InterPro" id="IPR029058">
    <property type="entry name" value="AB_hydrolase_fold"/>
</dbReference>
<dbReference type="InterPro" id="IPR050261">
    <property type="entry name" value="FrsA_esterase"/>
</dbReference>
<feature type="compositionally biased region" description="Basic and acidic residues" evidence="2">
    <location>
        <begin position="50"/>
        <end position="65"/>
    </location>
</feature>
<name>A0A543E0A9_9PSEU</name>
<feature type="region of interest" description="Disordered" evidence="2">
    <location>
        <begin position="44"/>
        <end position="65"/>
    </location>
</feature>
<dbReference type="GO" id="GO:0016787">
    <property type="term" value="F:hydrolase activity"/>
    <property type="evidence" value="ECO:0007669"/>
    <property type="project" value="UniProtKB-KW"/>
</dbReference>
<reference evidence="3 4" key="1">
    <citation type="submission" date="2019-06" db="EMBL/GenBank/DDBJ databases">
        <title>Sequencing the genomes of 1000 actinobacteria strains.</title>
        <authorList>
            <person name="Klenk H.-P."/>
        </authorList>
    </citation>
    <scope>NUCLEOTIDE SEQUENCE [LARGE SCALE GENOMIC DNA]</scope>
    <source>
        <strain evidence="3 4">DSM 45301</strain>
    </source>
</reference>
<dbReference type="OrthoDB" id="3668964at2"/>
<gene>
    <name evidence="3" type="ORF">FB558_1807</name>
</gene>
<dbReference type="PANTHER" id="PTHR22946:SF8">
    <property type="entry name" value="ACETYL XYLAN ESTERASE DOMAIN-CONTAINING PROTEIN"/>
    <property type="match status" value="1"/>
</dbReference>
<dbReference type="EMBL" id="VFPA01000001">
    <property type="protein sequence ID" value="TQM15026.1"/>
    <property type="molecule type" value="Genomic_DNA"/>
</dbReference>
<evidence type="ECO:0000313" key="4">
    <source>
        <dbReference type="Proteomes" id="UP000315677"/>
    </source>
</evidence>
<keyword evidence="4" id="KW-1185">Reference proteome</keyword>
<evidence type="ECO:0000256" key="1">
    <source>
        <dbReference type="ARBA" id="ARBA00008645"/>
    </source>
</evidence>
<evidence type="ECO:0000256" key="2">
    <source>
        <dbReference type="SAM" id="MobiDB-lite"/>
    </source>
</evidence>
<comment type="caution">
    <text evidence="3">The sequence shown here is derived from an EMBL/GenBank/DDBJ whole genome shotgun (WGS) entry which is preliminary data.</text>
</comment>
<organism evidence="3 4">
    <name type="scientific">Pseudonocardia kunmingensis</name>
    <dbReference type="NCBI Taxonomy" id="630975"/>
    <lineage>
        <taxon>Bacteria</taxon>
        <taxon>Bacillati</taxon>
        <taxon>Actinomycetota</taxon>
        <taxon>Actinomycetes</taxon>
        <taxon>Pseudonocardiales</taxon>
        <taxon>Pseudonocardiaceae</taxon>
        <taxon>Pseudonocardia</taxon>
    </lineage>
</organism>
<dbReference type="AlphaFoldDB" id="A0A543E0A9"/>
<proteinExistence type="inferred from homology"/>
<evidence type="ECO:0000313" key="3">
    <source>
        <dbReference type="EMBL" id="TQM15026.1"/>
    </source>
</evidence>
<dbReference type="Proteomes" id="UP000315677">
    <property type="component" value="Unassembled WGS sequence"/>
</dbReference>
<dbReference type="Gene3D" id="3.40.50.1820">
    <property type="entry name" value="alpha/beta hydrolase"/>
    <property type="match status" value="1"/>
</dbReference>
<keyword evidence="3" id="KW-0378">Hydrolase</keyword>